<gene>
    <name evidence="7" type="ORF">CAE01nite_16390</name>
</gene>
<evidence type="ECO:0008006" key="9">
    <source>
        <dbReference type="Google" id="ProtNLM"/>
    </source>
</evidence>
<feature type="transmembrane region" description="Helical" evidence="6">
    <location>
        <begin position="155"/>
        <end position="177"/>
    </location>
</feature>
<reference evidence="7 8" key="1">
    <citation type="submission" date="2019-07" db="EMBL/GenBank/DDBJ databases">
        <title>Whole genome shotgun sequence of Cellulomonas aerilata NBRC 106308.</title>
        <authorList>
            <person name="Hosoyama A."/>
            <person name="Uohara A."/>
            <person name="Ohji S."/>
            <person name="Ichikawa N."/>
        </authorList>
    </citation>
    <scope>NUCLEOTIDE SEQUENCE [LARGE SCALE GENOMIC DNA]</scope>
    <source>
        <strain evidence="7 8">NBRC 106308</strain>
    </source>
</reference>
<keyword evidence="3 6" id="KW-0812">Transmembrane</keyword>
<protein>
    <recommendedName>
        <fullName evidence="9">Cytochrome c oxidase assembly protein</fullName>
    </recommendedName>
</protein>
<comment type="caution">
    <text evidence="7">The sequence shown here is derived from an EMBL/GenBank/DDBJ whole genome shotgun (WGS) entry which is preliminary data.</text>
</comment>
<evidence type="ECO:0000256" key="1">
    <source>
        <dbReference type="ARBA" id="ARBA00004651"/>
    </source>
</evidence>
<evidence type="ECO:0000256" key="2">
    <source>
        <dbReference type="ARBA" id="ARBA00022475"/>
    </source>
</evidence>
<evidence type="ECO:0000256" key="3">
    <source>
        <dbReference type="ARBA" id="ARBA00022692"/>
    </source>
</evidence>
<keyword evidence="8" id="KW-1185">Reference proteome</keyword>
<feature type="transmembrane region" description="Helical" evidence="6">
    <location>
        <begin position="12"/>
        <end position="29"/>
    </location>
</feature>
<keyword evidence="2" id="KW-1003">Cell membrane</keyword>
<feature type="transmembrane region" description="Helical" evidence="6">
    <location>
        <begin position="49"/>
        <end position="66"/>
    </location>
</feature>
<evidence type="ECO:0000256" key="5">
    <source>
        <dbReference type="ARBA" id="ARBA00023136"/>
    </source>
</evidence>
<keyword evidence="4 6" id="KW-1133">Transmembrane helix</keyword>
<dbReference type="OrthoDB" id="5024156at2"/>
<keyword evidence="5 6" id="KW-0472">Membrane</keyword>
<feature type="transmembrane region" description="Helical" evidence="6">
    <location>
        <begin position="78"/>
        <end position="102"/>
    </location>
</feature>
<feature type="transmembrane region" description="Helical" evidence="6">
    <location>
        <begin position="123"/>
        <end position="143"/>
    </location>
</feature>
<dbReference type="Pfam" id="PF09678">
    <property type="entry name" value="Caa3_CtaG"/>
    <property type="match status" value="1"/>
</dbReference>
<feature type="transmembrane region" description="Helical" evidence="6">
    <location>
        <begin position="232"/>
        <end position="252"/>
    </location>
</feature>
<evidence type="ECO:0000256" key="6">
    <source>
        <dbReference type="SAM" id="Phobius"/>
    </source>
</evidence>
<organism evidence="7 8">
    <name type="scientific">Cellulomonas aerilata</name>
    <dbReference type="NCBI Taxonomy" id="515326"/>
    <lineage>
        <taxon>Bacteria</taxon>
        <taxon>Bacillati</taxon>
        <taxon>Actinomycetota</taxon>
        <taxon>Actinomycetes</taxon>
        <taxon>Micrococcales</taxon>
        <taxon>Cellulomonadaceae</taxon>
        <taxon>Cellulomonas</taxon>
    </lineage>
</organism>
<dbReference type="InterPro" id="IPR019108">
    <property type="entry name" value="Caa3_assmbl_CtaG-rel"/>
</dbReference>
<dbReference type="RefSeq" id="WP_146902599.1">
    <property type="nucleotide sequence ID" value="NZ_BAAARM010000009.1"/>
</dbReference>
<dbReference type="EMBL" id="BJYY01000012">
    <property type="protein sequence ID" value="GEO33914.1"/>
    <property type="molecule type" value="Genomic_DNA"/>
</dbReference>
<comment type="subcellular location">
    <subcellularLocation>
        <location evidence="1">Cell membrane</location>
        <topology evidence="1">Multi-pass membrane protein</topology>
    </subcellularLocation>
</comment>
<feature type="transmembrane region" description="Helical" evidence="6">
    <location>
        <begin position="189"/>
        <end position="212"/>
    </location>
</feature>
<evidence type="ECO:0000313" key="8">
    <source>
        <dbReference type="Proteomes" id="UP000321181"/>
    </source>
</evidence>
<name>A0A512DBQ9_9CELL</name>
<evidence type="ECO:0000313" key="7">
    <source>
        <dbReference type="EMBL" id="GEO33914.1"/>
    </source>
</evidence>
<dbReference type="GO" id="GO:0005886">
    <property type="term" value="C:plasma membrane"/>
    <property type="evidence" value="ECO:0007669"/>
    <property type="project" value="UniProtKB-SubCell"/>
</dbReference>
<dbReference type="AlphaFoldDB" id="A0A512DBQ9"/>
<accession>A0A512DBQ9</accession>
<evidence type="ECO:0000256" key="4">
    <source>
        <dbReference type="ARBA" id="ARBA00022989"/>
    </source>
</evidence>
<proteinExistence type="predicted"/>
<dbReference type="Proteomes" id="UP000321181">
    <property type="component" value="Unassembled WGS sequence"/>
</dbReference>
<sequence length="283" mass="29054">MSHAHGAAAGPPGWLLAAALAAVAVVLYLRAARGVRTGTGRPWGARRTWAFLAGVAAAVVAVSPLVGDATGGARGHMVQHVVLGMAAPLALVLGAPVTLALTSLPVAARRRAVRALASAPVQVLAHPVTAGLLHVGGLYALYLTPLYALTLRSPAVHRAVLVHFLAAGCLFAWSLVGPERTSRRPGLRTRVGVLVVASAAHGYLAKVLYARAPLLPAGNGHGVGELQDAARWMYSAGDVAEVALAAALFAAWHRRRRRTSVRRVTAQAAGHPAAECSTGTTSA</sequence>